<feature type="coiled-coil region" evidence="1">
    <location>
        <begin position="404"/>
        <end position="432"/>
    </location>
</feature>
<dbReference type="EMBL" id="JAGMWN010000001">
    <property type="protein sequence ID" value="MBP5856001.1"/>
    <property type="molecule type" value="Genomic_DNA"/>
</dbReference>
<evidence type="ECO:0000256" key="1">
    <source>
        <dbReference type="SAM" id="Coils"/>
    </source>
</evidence>
<dbReference type="SUPFAM" id="SSF82185">
    <property type="entry name" value="Histone H3 K4-specific methyltransferase SET7/9 N-terminal domain"/>
    <property type="match status" value="1"/>
</dbReference>
<keyword evidence="3" id="KW-1185">Reference proteome</keyword>
<evidence type="ECO:0008006" key="4">
    <source>
        <dbReference type="Google" id="ProtNLM"/>
    </source>
</evidence>
<dbReference type="AlphaFoldDB" id="A0A8J7V1E3"/>
<name>A0A8J7V1E3_9PROT</name>
<comment type="caution">
    <text evidence="2">The sequence shown here is derived from an EMBL/GenBank/DDBJ whole genome shotgun (WGS) entry which is preliminary data.</text>
</comment>
<dbReference type="Proteomes" id="UP000672602">
    <property type="component" value="Unassembled WGS sequence"/>
</dbReference>
<keyword evidence="1" id="KW-0175">Coiled coil</keyword>
<evidence type="ECO:0000313" key="3">
    <source>
        <dbReference type="Proteomes" id="UP000672602"/>
    </source>
</evidence>
<accession>A0A8J7V1E3</accession>
<reference evidence="2" key="1">
    <citation type="submission" date="2021-04" db="EMBL/GenBank/DDBJ databases">
        <authorList>
            <person name="Zhang D.-C."/>
        </authorList>
    </citation>
    <scope>NUCLEOTIDE SEQUENCE</scope>
    <source>
        <strain evidence="2">CGMCC 1.15697</strain>
    </source>
</reference>
<protein>
    <recommendedName>
        <fullName evidence="4">MORN repeat-containing protein</fullName>
    </recommendedName>
</protein>
<sequence length="586" mass="62080">MVRILSVLIGAIGNPTPDGNDGLGVDAILGLGSRDVRSRRRSRVRRGLSCLLALGLLAACQTADGAFPGLGGTNSAASADSGDATAPATATADTASVMAGDAVDPLAPGRLHLIVSPAGAGSYYFPWYAQILMAERTPGLRPMMVGPVYEGQSQRVDLWPDRYRVRIFQDDVLKRDEWVEISADRPTIYYVDIGFFSNSVDLYDATESARAEAETAPIRILGVHQAFEPLRIDLGAGLTGLYEGPRHQGMPAGEGRMRVMHGDYEVAVIDPATVIDGRPIGMPVPTDGRRVDGAIGADGSVVEGTRTKWADGRTFEGRYHGLTPDEGLMWWPDGTAWEGAYDGDGFPVGPGLLTREDGVTILEAPGIDTGGFDGAYSCTLPNGTPDTCFYVEGTAVATKEEFDARMADRRVAEQEAQREAEETARLAAAEETARQEAAAEAAAVEAAREAAARAEATAANGAVNGAPSDAMTPETVTAATTMTPVDGCTDVEGSFVADGGLSRLRFDGGGRGHFWQQTYGGTETYTFDVDFSYAGTRGGMRFDYGPAVYKDMAGNVMRETTIPSGDSECAYDGRVVTINGKDFARE</sequence>
<evidence type="ECO:0000313" key="2">
    <source>
        <dbReference type="EMBL" id="MBP5856001.1"/>
    </source>
</evidence>
<gene>
    <name evidence="2" type="ORF">KAJ83_03205</name>
</gene>
<organism evidence="2 3">
    <name type="scientific">Marivibrio halodurans</name>
    <dbReference type="NCBI Taxonomy" id="2039722"/>
    <lineage>
        <taxon>Bacteria</taxon>
        <taxon>Pseudomonadati</taxon>
        <taxon>Pseudomonadota</taxon>
        <taxon>Alphaproteobacteria</taxon>
        <taxon>Rhodospirillales</taxon>
        <taxon>Rhodospirillaceae</taxon>
        <taxon>Marivibrio</taxon>
    </lineage>
</organism>
<proteinExistence type="predicted"/>